<dbReference type="InterPro" id="IPR007197">
    <property type="entry name" value="rSAM"/>
</dbReference>
<dbReference type="AlphaFoldDB" id="A0A4Y1WZS6"/>
<dbReference type="GO" id="GO:0046872">
    <property type="term" value="F:metal ion binding"/>
    <property type="evidence" value="ECO:0007669"/>
    <property type="project" value="UniProtKB-KW"/>
</dbReference>
<evidence type="ECO:0000256" key="3">
    <source>
        <dbReference type="ARBA" id="ARBA00022723"/>
    </source>
</evidence>
<dbReference type="PROSITE" id="PS51918">
    <property type="entry name" value="RADICAL_SAM"/>
    <property type="match status" value="1"/>
</dbReference>
<dbReference type="InterPro" id="IPR006638">
    <property type="entry name" value="Elp3/MiaA/NifB-like_rSAM"/>
</dbReference>
<dbReference type="SUPFAM" id="SSF102114">
    <property type="entry name" value="Radical SAM enzymes"/>
    <property type="match status" value="1"/>
</dbReference>
<keyword evidence="2" id="KW-0949">S-adenosyl-L-methionine</keyword>
<dbReference type="GO" id="GO:0006783">
    <property type="term" value="P:heme biosynthetic process"/>
    <property type="evidence" value="ECO:0007669"/>
    <property type="project" value="TreeGrafter"/>
</dbReference>
<feature type="domain" description="Radical SAM core" evidence="6">
    <location>
        <begin position="140"/>
        <end position="363"/>
    </location>
</feature>
<dbReference type="NCBIfam" id="TIGR04085">
    <property type="entry name" value="rSAM_more_4Fe4S"/>
    <property type="match status" value="1"/>
</dbReference>
<dbReference type="SFLD" id="SFLDG01067">
    <property type="entry name" value="SPASM/twitch_domain_containing"/>
    <property type="match status" value="1"/>
</dbReference>
<proteinExistence type="predicted"/>
<dbReference type="PANTHER" id="PTHR11228:SF7">
    <property type="entry name" value="PQQA PEPTIDE CYCLASE"/>
    <property type="match status" value="1"/>
</dbReference>
<dbReference type="RefSeq" id="WP_032135149.1">
    <property type="nucleotide sequence ID" value="NZ_AP019736.1"/>
</dbReference>
<dbReference type="GeneID" id="98672348"/>
<dbReference type="PANTHER" id="PTHR11228">
    <property type="entry name" value="RADICAL SAM DOMAIN PROTEIN"/>
    <property type="match status" value="1"/>
</dbReference>
<evidence type="ECO:0000259" key="6">
    <source>
        <dbReference type="PROSITE" id="PS51918"/>
    </source>
</evidence>
<dbReference type="GO" id="GO:0051536">
    <property type="term" value="F:iron-sulfur cluster binding"/>
    <property type="evidence" value="ECO:0007669"/>
    <property type="project" value="UniProtKB-KW"/>
</dbReference>
<keyword evidence="8" id="KW-1185">Reference proteome</keyword>
<dbReference type="InterPro" id="IPR050377">
    <property type="entry name" value="Radical_SAM_PqqE_MftC-like"/>
</dbReference>
<dbReference type="Pfam" id="PF04055">
    <property type="entry name" value="Radical_SAM"/>
    <property type="match status" value="1"/>
</dbReference>
<dbReference type="SMART" id="SM00729">
    <property type="entry name" value="Elp3"/>
    <property type="match status" value="1"/>
</dbReference>
<keyword evidence="5" id="KW-0411">Iron-sulfur</keyword>
<dbReference type="CDD" id="cd21109">
    <property type="entry name" value="SPASM"/>
    <property type="match status" value="1"/>
</dbReference>
<evidence type="ECO:0000256" key="1">
    <source>
        <dbReference type="ARBA" id="ARBA00001966"/>
    </source>
</evidence>
<dbReference type="InterPro" id="IPR013785">
    <property type="entry name" value="Aldolase_TIM"/>
</dbReference>
<evidence type="ECO:0000313" key="8">
    <source>
        <dbReference type="Proteomes" id="UP000319374"/>
    </source>
</evidence>
<dbReference type="EMBL" id="AP019736">
    <property type="protein sequence ID" value="BBL05736.1"/>
    <property type="molecule type" value="Genomic_DNA"/>
</dbReference>
<dbReference type="Proteomes" id="UP000319374">
    <property type="component" value="Chromosome"/>
</dbReference>
<dbReference type="GO" id="GO:0003824">
    <property type="term" value="F:catalytic activity"/>
    <property type="evidence" value="ECO:0007669"/>
    <property type="project" value="InterPro"/>
</dbReference>
<evidence type="ECO:0000256" key="4">
    <source>
        <dbReference type="ARBA" id="ARBA00023004"/>
    </source>
</evidence>
<keyword evidence="4" id="KW-0408">Iron</keyword>
<dbReference type="SFLD" id="SFLDS00029">
    <property type="entry name" value="Radical_SAM"/>
    <property type="match status" value="1"/>
</dbReference>
<sequence>MDINGTYILNPAYYLRNDVKRCLIGAYDEARFPDLEFDSNITCHIHPANAQMLSFFDGKRTLAECITDIAGYFDLEQEQIKDILSNYIENPQRIFWPYKNQLIILPKNVLVDGGKYLRREYYNVDDFICGDDIDLSYGRQYKPLSAIFELTMTCYTDCIYCYADRKNPCAKKALSVEQIKKIIRDAKSIQLPELDINGGEVLMHPHFKEIALELVANGYFPLISTKAPISEEMMVFLKQNGLTKVQISIDSINPKTLATILNTNQQYFSRIKSTMDMLDEMGFDWQTNSIITKFNNSLEDEIIPLMSLLTQYKNIKSIRIGPAGFSLYKSPDFYNSIKPSLASIERIEQYIQELEKEERLKIDFVISSPDTENDYNSKRHKEQHFDHRSVCTGNQRSFVILPDGKVTICEELYWHPNFIIGDLTKQSILEVWNSDKAISLFNITQNKMQPESQCKMCGVFDKCRGYQGVCWKIIVGAYGPNNWSYPDPRCPQAPACLRKIYLE</sequence>
<evidence type="ECO:0000256" key="5">
    <source>
        <dbReference type="ARBA" id="ARBA00023014"/>
    </source>
</evidence>
<dbReference type="CDD" id="cd01335">
    <property type="entry name" value="Radical_SAM"/>
    <property type="match status" value="1"/>
</dbReference>
<protein>
    <recommendedName>
        <fullName evidence="6">Radical SAM core domain-containing protein</fullName>
    </recommendedName>
</protein>
<accession>A0A4Y1WZS6</accession>
<dbReference type="Pfam" id="PF13186">
    <property type="entry name" value="SPASM"/>
    <property type="match status" value="1"/>
</dbReference>
<reference evidence="8" key="1">
    <citation type="submission" date="2019-06" db="EMBL/GenBank/DDBJ databases">
        <title>Alistipes onderdonkii subsp. vulgaris subsp. nov., Alistipes dispar sp. nov. and Alistipes communis sp. nov., isolated from human faeces, and creation of Alistipes onderdonkii subsp. onderdonkii subsp. nov.</title>
        <authorList>
            <person name="Sakamoto M."/>
            <person name="Ikeyama N."/>
            <person name="Ogata Y."/>
            <person name="Suda W."/>
            <person name="Iino T."/>
            <person name="Hattori M."/>
            <person name="Ohkuma M."/>
        </authorList>
    </citation>
    <scope>NUCLEOTIDE SEQUENCE [LARGE SCALE GENOMIC DNA]</scope>
    <source>
        <strain evidence="8">5CPEGH6</strain>
    </source>
</reference>
<dbReference type="InterPro" id="IPR058240">
    <property type="entry name" value="rSAM_sf"/>
</dbReference>
<comment type="cofactor">
    <cofactor evidence="1">
        <name>[4Fe-4S] cluster</name>
        <dbReference type="ChEBI" id="CHEBI:49883"/>
    </cofactor>
</comment>
<dbReference type="Gene3D" id="3.20.20.70">
    <property type="entry name" value="Aldolase class I"/>
    <property type="match status" value="1"/>
</dbReference>
<organism evidence="7 8">
    <name type="scientific">Alistipes dispar</name>
    <dbReference type="NCBI Taxonomy" id="2585119"/>
    <lineage>
        <taxon>Bacteria</taxon>
        <taxon>Pseudomonadati</taxon>
        <taxon>Bacteroidota</taxon>
        <taxon>Bacteroidia</taxon>
        <taxon>Bacteroidales</taxon>
        <taxon>Rikenellaceae</taxon>
        <taxon>Alistipes</taxon>
    </lineage>
</organism>
<evidence type="ECO:0000256" key="2">
    <source>
        <dbReference type="ARBA" id="ARBA00022691"/>
    </source>
</evidence>
<keyword evidence="3" id="KW-0479">Metal-binding</keyword>
<dbReference type="KEGG" id="ada:A5CPEGH6_03740"/>
<gene>
    <name evidence="7" type="ORF">A5CPEGH6_03740</name>
</gene>
<evidence type="ECO:0000313" key="7">
    <source>
        <dbReference type="EMBL" id="BBL05736.1"/>
    </source>
</evidence>
<name>A0A4Y1WZS6_9BACT</name>
<dbReference type="OrthoDB" id="9782387at2"/>
<dbReference type="InterPro" id="IPR023885">
    <property type="entry name" value="4Fe4S-binding_SPASM_dom"/>
</dbReference>